<dbReference type="InterPro" id="IPR050879">
    <property type="entry name" value="Acyltransferase_3"/>
</dbReference>
<dbReference type="Proteomes" id="UP000192491">
    <property type="component" value="Unassembled WGS sequence"/>
</dbReference>
<organism evidence="3 4">
    <name type="scientific">Thiothrix lacustris</name>
    <dbReference type="NCBI Taxonomy" id="525917"/>
    <lineage>
        <taxon>Bacteria</taxon>
        <taxon>Pseudomonadati</taxon>
        <taxon>Pseudomonadota</taxon>
        <taxon>Gammaproteobacteria</taxon>
        <taxon>Thiotrichales</taxon>
        <taxon>Thiotrichaceae</taxon>
        <taxon>Thiothrix</taxon>
    </lineage>
</organism>
<keyword evidence="1" id="KW-0812">Transmembrane</keyword>
<evidence type="ECO:0000256" key="1">
    <source>
        <dbReference type="SAM" id="Phobius"/>
    </source>
</evidence>
<feature type="transmembrane region" description="Helical" evidence="1">
    <location>
        <begin position="234"/>
        <end position="254"/>
    </location>
</feature>
<feature type="transmembrane region" description="Helical" evidence="1">
    <location>
        <begin position="171"/>
        <end position="190"/>
    </location>
</feature>
<feature type="transmembrane region" description="Helical" evidence="1">
    <location>
        <begin position="90"/>
        <end position="107"/>
    </location>
</feature>
<feature type="transmembrane region" description="Helical" evidence="1">
    <location>
        <begin position="311"/>
        <end position="330"/>
    </location>
</feature>
<name>A0A1Y1QG16_9GAMM</name>
<dbReference type="PANTHER" id="PTHR23028:SF134">
    <property type="entry name" value="PUTATIVE (AFU_ORTHOLOGUE AFUA_4G08520)-RELATED"/>
    <property type="match status" value="1"/>
</dbReference>
<feature type="transmembrane region" description="Helical" evidence="1">
    <location>
        <begin position="12"/>
        <end position="29"/>
    </location>
</feature>
<feature type="transmembrane region" description="Helical" evidence="1">
    <location>
        <begin position="336"/>
        <end position="360"/>
    </location>
</feature>
<reference evidence="3 4" key="1">
    <citation type="submission" date="2017-01" db="EMBL/GenBank/DDBJ databases">
        <title>Novel large sulfur bacteria in the metagenomes of groundwater-fed chemosynthetic microbial mats in the Lake Huron basin.</title>
        <authorList>
            <person name="Sharrar A.M."/>
            <person name="Flood B.E."/>
            <person name="Bailey J.V."/>
            <person name="Jones D.S."/>
            <person name="Biddanda B."/>
            <person name="Ruberg S.A."/>
            <person name="Marcus D.N."/>
            <person name="Dick G.J."/>
        </authorList>
    </citation>
    <scope>NUCLEOTIDE SEQUENCE [LARGE SCALE GENOMIC DNA]</scope>
    <source>
        <strain evidence="3">A8</strain>
    </source>
</reference>
<accession>A0A1Y1QG16</accession>
<feature type="domain" description="Acyltransferase 3" evidence="2">
    <location>
        <begin position="6"/>
        <end position="357"/>
    </location>
</feature>
<feature type="transmembrane region" description="Helical" evidence="1">
    <location>
        <begin position="196"/>
        <end position="222"/>
    </location>
</feature>
<proteinExistence type="predicted"/>
<dbReference type="InterPro" id="IPR002656">
    <property type="entry name" value="Acyl_transf_3_dom"/>
</dbReference>
<dbReference type="Pfam" id="PF01757">
    <property type="entry name" value="Acyl_transf_3"/>
    <property type="match status" value="1"/>
</dbReference>
<evidence type="ECO:0000313" key="3">
    <source>
        <dbReference type="EMBL" id="OQX04703.1"/>
    </source>
</evidence>
<evidence type="ECO:0000259" key="2">
    <source>
        <dbReference type="Pfam" id="PF01757"/>
    </source>
</evidence>
<feature type="transmembrane region" description="Helical" evidence="1">
    <location>
        <begin position="274"/>
        <end position="290"/>
    </location>
</feature>
<protein>
    <recommendedName>
        <fullName evidence="2">Acyltransferase 3 domain-containing protein</fullName>
    </recommendedName>
</protein>
<feature type="transmembrane region" description="Helical" evidence="1">
    <location>
        <begin position="50"/>
        <end position="75"/>
    </location>
</feature>
<dbReference type="PANTHER" id="PTHR23028">
    <property type="entry name" value="ACETYLTRANSFERASE"/>
    <property type="match status" value="1"/>
</dbReference>
<keyword evidence="1" id="KW-0472">Membrane</keyword>
<evidence type="ECO:0000313" key="4">
    <source>
        <dbReference type="Proteomes" id="UP000192491"/>
    </source>
</evidence>
<dbReference type="GO" id="GO:0016747">
    <property type="term" value="F:acyltransferase activity, transferring groups other than amino-acyl groups"/>
    <property type="evidence" value="ECO:0007669"/>
    <property type="project" value="InterPro"/>
</dbReference>
<keyword evidence="1" id="KW-1133">Transmembrane helix</keyword>
<comment type="caution">
    <text evidence="3">The sequence shown here is derived from an EMBL/GenBank/DDBJ whole genome shotgun (WGS) entry which is preliminary data.</text>
</comment>
<dbReference type="AlphaFoldDB" id="A0A1Y1QG16"/>
<gene>
    <name evidence="3" type="ORF">BWK73_35510</name>
</gene>
<dbReference type="EMBL" id="MTEJ01000324">
    <property type="protein sequence ID" value="OQX04703.1"/>
    <property type="molecule type" value="Genomic_DNA"/>
</dbReference>
<sequence>MKKKLNYLEGIRGWAALVVFIHHFLLGFVPQRHGLIEGFIPEGNLKETPFFLLLNGSAAVTVFFVLSGFVLSLFLWENNDYVFRSVIKRWPRLILLPLISVIFVYCLNEYHLLYFKRAAVITHSSWMSDFAYSTNKGMITEGFADAFLQGSLFTFFRGDASLNSSLWTMNIEFIGSIIVFAFVAICSTQTLKNTIILAIIISMIFFFNNSYYYSAFLLGAILSKAHIGNKLEKIKNGMALRLALFTSIIFLGYVEPGTGFYTFMSHYGMDYVRIYLHSFSAAVVVLYCLKSESMRRYLSSNASIFLGRISFPLYVIHVPILFSLSSLLFINLIQALSYPISVALLFIVSLIACFAVAYVLSIVDKKWCELINYVFKPVNFSRK</sequence>